<evidence type="ECO:0000313" key="2">
    <source>
        <dbReference type="EMBL" id="CAB4907237.1"/>
    </source>
</evidence>
<dbReference type="EMBL" id="CAFBMC010000088">
    <property type="protein sequence ID" value="CAB4907237.1"/>
    <property type="molecule type" value="Genomic_DNA"/>
</dbReference>
<dbReference type="Pfam" id="PF00378">
    <property type="entry name" value="ECH_1"/>
    <property type="match status" value="1"/>
</dbReference>
<gene>
    <name evidence="2" type="ORF">UFOPK3495_01344</name>
    <name evidence="3" type="ORF">UFOPK4237_01153</name>
</gene>
<organism evidence="2">
    <name type="scientific">freshwater metagenome</name>
    <dbReference type="NCBI Taxonomy" id="449393"/>
    <lineage>
        <taxon>unclassified sequences</taxon>
        <taxon>metagenomes</taxon>
        <taxon>ecological metagenomes</taxon>
    </lineage>
</organism>
<dbReference type="EMBL" id="CAFBPZ010000082">
    <property type="protein sequence ID" value="CAB5040503.1"/>
    <property type="molecule type" value="Genomic_DNA"/>
</dbReference>
<dbReference type="Gene3D" id="1.10.12.10">
    <property type="entry name" value="Lyase 2-enoyl-coa Hydratase, Chain A, domain 2"/>
    <property type="match status" value="1"/>
</dbReference>
<reference evidence="2" key="1">
    <citation type="submission" date="2020-05" db="EMBL/GenBank/DDBJ databases">
        <authorList>
            <person name="Chiriac C."/>
            <person name="Salcher M."/>
            <person name="Ghai R."/>
            <person name="Kavagutti S V."/>
        </authorList>
    </citation>
    <scope>NUCLEOTIDE SEQUENCE</scope>
</reference>
<dbReference type="InterPro" id="IPR001753">
    <property type="entry name" value="Enoyl-CoA_hydra/iso"/>
</dbReference>
<dbReference type="PANTHER" id="PTHR43802">
    <property type="entry name" value="ENOYL-COA HYDRATASE"/>
    <property type="match status" value="1"/>
</dbReference>
<sequence length="261" mass="28136">MNEEILYSVNNRVATLTLNRPERRNAFTFPMIHRWADLLIEANSDDNVRVIVVTGAGGAFCAGVDLDVLAAIDPSALSRRDFLTDEIHRVARAVEASDKPIIAAVPGVAIGAGMDMTLMCDIRIVAESARFAESYINLGLVPGDGGAYYLPRLVGVAKALELLLTGDTVTGVEAVALGIANTVVPDEELMQYTQALAERIAAKAPIAVKLIRRSVYQSQDVDLRTSLDLIASHMGVIMTTQDHKEAMAAFREKRAGVFVGK</sequence>
<evidence type="ECO:0000313" key="3">
    <source>
        <dbReference type="EMBL" id="CAB5040503.1"/>
    </source>
</evidence>
<comment type="similarity">
    <text evidence="1">Belongs to the enoyl-CoA hydratase/isomerase family.</text>
</comment>
<dbReference type="AlphaFoldDB" id="A0A6J7GFW5"/>
<dbReference type="SUPFAM" id="SSF52096">
    <property type="entry name" value="ClpP/crotonase"/>
    <property type="match status" value="1"/>
</dbReference>
<dbReference type="PANTHER" id="PTHR43802:SF1">
    <property type="entry name" value="IP11341P-RELATED"/>
    <property type="match status" value="1"/>
</dbReference>
<name>A0A6J7GFW5_9ZZZZ</name>
<dbReference type="Gene3D" id="3.90.226.10">
    <property type="entry name" value="2-enoyl-CoA Hydratase, Chain A, domain 1"/>
    <property type="match status" value="1"/>
</dbReference>
<dbReference type="InterPro" id="IPR014748">
    <property type="entry name" value="Enoyl-CoA_hydra_C"/>
</dbReference>
<dbReference type="CDD" id="cd06558">
    <property type="entry name" value="crotonase-like"/>
    <property type="match status" value="1"/>
</dbReference>
<proteinExistence type="inferred from homology"/>
<protein>
    <submittedName>
        <fullName evidence="2">Unannotated protein</fullName>
    </submittedName>
</protein>
<evidence type="ECO:0000256" key="1">
    <source>
        <dbReference type="ARBA" id="ARBA00005254"/>
    </source>
</evidence>
<dbReference type="InterPro" id="IPR029045">
    <property type="entry name" value="ClpP/crotonase-like_dom_sf"/>
</dbReference>
<accession>A0A6J7GFW5</accession>